<evidence type="ECO:0000256" key="7">
    <source>
        <dbReference type="ARBA" id="ARBA00022989"/>
    </source>
</evidence>
<gene>
    <name evidence="11" type="ORF">FYJ50_04070</name>
</gene>
<feature type="transmembrane region" description="Helical" evidence="10">
    <location>
        <begin position="189"/>
        <end position="212"/>
    </location>
</feature>
<feature type="transmembrane region" description="Helical" evidence="10">
    <location>
        <begin position="129"/>
        <end position="151"/>
    </location>
</feature>
<keyword evidence="6" id="KW-0630">Potassium</keyword>
<evidence type="ECO:0000256" key="4">
    <source>
        <dbReference type="ARBA" id="ARBA00022538"/>
    </source>
</evidence>
<feature type="transmembrane region" description="Helical" evidence="10">
    <location>
        <begin position="16"/>
        <end position="36"/>
    </location>
</feature>
<evidence type="ECO:0000256" key="2">
    <source>
        <dbReference type="ARBA" id="ARBA00022448"/>
    </source>
</evidence>
<evidence type="ECO:0000313" key="12">
    <source>
        <dbReference type="Proteomes" id="UP000470082"/>
    </source>
</evidence>
<evidence type="ECO:0000256" key="9">
    <source>
        <dbReference type="ARBA" id="ARBA00023136"/>
    </source>
</evidence>
<dbReference type="InterPro" id="IPR003445">
    <property type="entry name" value="Cat_transpt"/>
</dbReference>
<keyword evidence="7 10" id="KW-1133">Transmembrane helix</keyword>
<reference evidence="11 12" key="1">
    <citation type="submission" date="2019-08" db="EMBL/GenBank/DDBJ databases">
        <title>In-depth cultivation of the pig gut microbiome towards novel bacterial diversity and tailored functional studies.</title>
        <authorList>
            <person name="Wylensek D."/>
            <person name="Hitch T.C.A."/>
            <person name="Clavel T."/>
        </authorList>
    </citation>
    <scope>NUCLEOTIDE SEQUENCE [LARGE SCALE GENOMIC DNA]</scope>
    <source>
        <strain evidence="11 12">LKV-178-WT-2G</strain>
    </source>
</reference>
<dbReference type="NCBIfam" id="TIGR00933">
    <property type="entry name" value="2a38"/>
    <property type="match status" value="1"/>
</dbReference>
<accession>A0A7X2N2I4</accession>
<feature type="transmembrane region" description="Helical" evidence="10">
    <location>
        <begin position="292"/>
        <end position="323"/>
    </location>
</feature>
<organism evidence="11 12">
    <name type="scientific">Floccifex porci</name>
    <dbReference type="NCBI Taxonomy" id="2606629"/>
    <lineage>
        <taxon>Bacteria</taxon>
        <taxon>Bacillati</taxon>
        <taxon>Bacillota</taxon>
        <taxon>Erysipelotrichia</taxon>
        <taxon>Erysipelotrichales</taxon>
        <taxon>Erysipelotrichaceae</taxon>
        <taxon>Floccifex</taxon>
    </lineage>
</organism>
<dbReference type="PANTHER" id="PTHR32024:SF1">
    <property type="entry name" value="KTR SYSTEM POTASSIUM UPTAKE PROTEIN B"/>
    <property type="match status" value="1"/>
</dbReference>
<evidence type="ECO:0000256" key="1">
    <source>
        <dbReference type="ARBA" id="ARBA00004651"/>
    </source>
</evidence>
<keyword evidence="9 10" id="KW-0472">Membrane</keyword>
<feature type="transmembrane region" description="Helical" evidence="10">
    <location>
        <begin position="75"/>
        <end position="98"/>
    </location>
</feature>
<name>A0A7X2N2I4_9FIRM</name>
<evidence type="ECO:0000256" key="3">
    <source>
        <dbReference type="ARBA" id="ARBA00022475"/>
    </source>
</evidence>
<keyword evidence="4" id="KW-0633">Potassium transport</keyword>
<keyword evidence="3" id="KW-1003">Cell membrane</keyword>
<comment type="caution">
    <text evidence="11">The sequence shown here is derived from an EMBL/GenBank/DDBJ whole genome shotgun (WGS) entry which is preliminary data.</text>
</comment>
<evidence type="ECO:0000256" key="8">
    <source>
        <dbReference type="ARBA" id="ARBA00023065"/>
    </source>
</evidence>
<dbReference type="EMBL" id="VUMM01000005">
    <property type="protein sequence ID" value="MSS01288.1"/>
    <property type="molecule type" value="Genomic_DNA"/>
</dbReference>
<evidence type="ECO:0000256" key="10">
    <source>
        <dbReference type="SAM" id="Phobius"/>
    </source>
</evidence>
<dbReference type="RefSeq" id="WP_154459755.1">
    <property type="nucleotide sequence ID" value="NZ_JBJEEW010000047.1"/>
</dbReference>
<keyword evidence="12" id="KW-1185">Reference proteome</keyword>
<evidence type="ECO:0000256" key="6">
    <source>
        <dbReference type="ARBA" id="ARBA00022958"/>
    </source>
</evidence>
<comment type="subcellular location">
    <subcellularLocation>
        <location evidence="1">Cell membrane</location>
        <topology evidence="1">Multi-pass membrane protein</topology>
    </subcellularLocation>
</comment>
<evidence type="ECO:0000256" key="5">
    <source>
        <dbReference type="ARBA" id="ARBA00022692"/>
    </source>
</evidence>
<feature type="transmembrane region" description="Helical" evidence="10">
    <location>
        <begin position="403"/>
        <end position="424"/>
    </location>
</feature>
<protein>
    <submittedName>
        <fullName evidence="11">Trk family potassium uptake protein</fullName>
    </submittedName>
</protein>
<evidence type="ECO:0000313" key="11">
    <source>
        <dbReference type="EMBL" id="MSS01288.1"/>
    </source>
</evidence>
<feature type="transmembrane region" description="Helical" evidence="10">
    <location>
        <begin position="48"/>
        <end position="69"/>
    </location>
</feature>
<dbReference type="PANTHER" id="PTHR32024">
    <property type="entry name" value="TRK SYSTEM POTASSIUM UPTAKE PROTEIN TRKG-RELATED"/>
    <property type="match status" value="1"/>
</dbReference>
<dbReference type="GO" id="GO:0015379">
    <property type="term" value="F:potassium:chloride symporter activity"/>
    <property type="evidence" value="ECO:0007669"/>
    <property type="project" value="InterPro"/>
</dbReference>
<feature type="transmembrane region" description="Helical" evidence="10">
    <location>
        <begin position="343"/>
        <end position="365"/>
    </location>
</feature>
<dbReference type="InterPro" id="IPR004772">
    <property type="entry name" value="TrkH"/>
</dbReference>
<dbReference type="AlphaFoldDB" id="A0A7X2N2I4"/>
<keyword evidence="5 10" id="KW-0812">Transmembrane</keyword>
<dbReference type="Proteomes" id="UP000470082">
    <property type="component" value="Unassembled WGS sequence"/>
</dbReference>
<dbReference type="Pfam" id="PF02386">
    <property type="entry name" value="TrkH"/>
    <property type="match status" value="1"/>
</dbReference>
<keyword evidence="8" id="KW-0406">Ion transport</keyword>
<keyword evidence="2" id="KW-0813">Transport</keyword>
<proteinExistence type="predicted"/>
<sequence>MNRYLKFRKLLTAQRIIIFGFLFVILTGTLFLLLPISRNESVSFIDALFTATSATCVTGLVVNNTATFWSSFGHVVILLLIQIGGMGVITLAILIGILSGKKIGLSSRSLMQESISAPYVGGIIRYSKFFIKGIFLIEIIGAVLLMFQFIPEYGPKGIWYSIFHSISAFCNAGFDLVSTPDTPGSLMKYAYNPLINTVICLLIVIGGIGFITWSDFQKHRFKFQKYSLQSKLVLVTTAILLLFPFLFFFFHEFKDLSISQRFWVSMFQSVTLRTAGFNTVDFYGMSEASRLIMILMMLVGGATGSTAGGMKVNTLAIIVLASFSIFFKRQDVTVFKRRIVDEIVLNALTIFMMYVFFFLAGGILLSIFENLPILTCLFESASALGTVGLTMGITSSLHTSSKIVLIILMYLGRVGGLTFIYATVSNIKTYSKLPQEKVTVG</sequence>
<dbReference type="GO" id="GO:0005886">
    <property type="term" value="C:plasma membrane"/>
    <property type="evidence" value="ECO:0007669"/>
    <property type="project" value="UniProtKB-SubCell"/>
</dbReference>
<feature type="transmembrane region" description="Helical" evidence="10">
    <location>
        <begin position="232"/>
        <end position="250"/>
    </location>
</feature>